<sequence length="522" mass="56898">MKKMLAALLCAALALGLFAGCGAPEPAPTPVPTPAESADNASPGDLATPTPTPERDESIPEEPEFILGPAEEGYTFRCDELGFSLPVPDEAAPYLGICMGIPHFVSEDESCSFYYIYGEDGRYTAFSSGIIVAPRRDFFNPGRFYNESYHSWHSVVAASAEYIYVFQGGIGGTELPMEPQEGQAAATAVGDPEDLRENLLVDEPDALPELTDEAMRAASEALAARGDETLTRAEAAVLIFGALTADNKAADYPLRFTDLEPGSEAARAAAYLDSYGMFARYDEDNEPISDGDLFRPDEGVTRADFIHLLQCALFVRDQVDRYPTAYGEPVPADDLGERVWWERAELDRAWKDGWLMMQDGKLRPDEAITAAEAAKALRSAAGIVIPGTPYSAFSCETEWFSLRDACAAALEPYDIYPEPYSDYYSFSAGEGSVLLLEVKEDRARDISFYAAEQGGEGYALGGLLYTMGPENKPLVIELPFDGELSAYFISFEDENGEVRRLLLQMGGLDPAEGCPYTLTEMD</sequence>
<dbReference type="PROSITE" id="PS51257">
    <property type="entry name" value="PROKAR_LIPOPROTEIN"/>
    <property type="match status" value="1"/>
</dbReference>
<dbReference type="Proteomes" id="UP000824238">
    <property type="component" value="Unassembled WGS sequence"/>
</dbReference>
<evidence type="ECO:0000256" key="3">
    <source>
        <dbReference type="SAM" id="SignalP"/>
    </source>
</evidence>
<keyword evidence="1" id="KW-0677">Repeat</keyword>
<protein>
    <submittedName>
        <fullName evidence="5">S-layer homology domain-containing protein</fullName>
    </submittedName>
</protein>
<dbReference type="InterPro" id="IPR001119">
    <property type="entry name" value="SLH_dom"/>
</dbReference>
<evidence type="ECO:0000256" key="1">
    <source>
        <dbReference type="ARBA" id="ARBA00022737"/>
    </source>
</evidence>
<gene>
    <name evidence="5" type="ORF">IAD36_10385</name>
</gene>
<dbReference type="PROSITE" id="PS51272">
    <property type="entry name" value="SLH"/>
    <property type="match status" value="1"/>
</dbReference>
<proteinExistence type="predicted"/>
<feature type="chain" id="PRO_5039257814" evidence="3">
    <location>
        <begin position="20"/>
        <end position="522"/>
    </location>
</feature>
<accession>A0A9D1IZW5</accession>
<feature type="domain" description="SLH" evidence="4">
    <location>
        <begin position="252"/>
        <end position="323"/>
    </location>
</feature>
<evidence type="ECO:0000313" key="5">
    <source>
        <dbReference type="EMBL" id="HIR55986.1"/>
    </source>
</evidence>
<name>A0A9D1IZW5_9FIRM</name>
<comment type="caution">
    <text evidence="5">The sequence shown here is derived from an EMBL/GenBank/DDBJ whole genome shotgun (WGS) entry which is preliminary data.</text>
</comment>
<reference evidence="5" key="2">
    <citation type="journal article" date="2021" name="PeerJ">
        <title>Extensive microbial diversity within the chicken gut microbiome revealed by metagenomics and culture.</title>
        <authorList>
            <person name="Gilroy R."/>
            <person name="Ravi A."/>
            <person name="Getino M."/>
            <person name="Pursley I."/>
            <person name="Horton D.L."/>
            <person name="Alikhan N.F."/>
            <person name="Baker D."/>
            <person name="Gharbi K."/>
            <person name="Hall N."/>
            <person name="Watson M."/>
            <person name="Adriaenssens E.M."/>
            <person name="Foster-Nyarko E."/>
            <person name="Jarju S."/>
            <person name="Secka A."/>
            <person name="Antonio M."/>
            <person name="Oren A."/>
            <person name="Chaudhuri R.R."/>
            <person name="La Ragione R."/>
            <person name="Hildebrand F."/>
            <person name="Pallen M.J."/>
        </authorList>
    </citation>
    <scope>NUCLEOTIDE SEQUENCE</scope>
    <source>
        <strain evidence="5">ChiGjej3B3-7149</strain>
    </source>
</reference>
<keyword evidence="3" id="KW-0732">Signal</keyword>
<evidence type="ECO:0000313" key="6">
    <source>
        <dbReference type="Proteomes" id="UP000824238"/>
    </source>
</evidence>
<dbReference type="AlphaFoldDB" id="A0A9D1IZW5"/>
<organism evidence="5 6">
    <name type="scientific">Candidatus Scatomorpha intestinigallinarum</name>
    <dbReference type="NCBI Taxonomy" id="2840923"/>
    <lineage>
        <taxon>Bacteria</taxon>
        <taxon>Bacillati</taxon>
        <taxon>Bacillota</taxon>
        <taxon>Clostridia</taxon>
        <taxon>Eubacteriales</taxon>
        <taxon>Candidatus Scatomorpha</taxon>
    </lineage>
</organism>
<evidence type="ECO:0000259" key="4">
    <source>
        <dbReference type="PROSITE" id="PS51272"/>
    </source>
</evidence>
<feature type="signal peptide" evidence="3">
    <location>
        <begin position="1"/>
        <end position="19"/>
    </location>
</feature>
<reference evidence="5" key="1">
    <citation type="submission" date="2020-10" db="EMBL/GenBank/DDBJ databases">
        <authorList>
            <person name="Gilroy R."/>
        </authorList>
    </citation>
    <scope>NUCLEOTIDE SEQUENCE</scope>
    <source>
        <strain evidence="5">ChiGjej3B3-7149</strain>
    </source>
</reference>
<evidence type="ECO:0000256" key="2">
    <source>
        <dbReference type="SAM" id="MobiDB-lite"/>
    </source>
</evidence>
<feature type="region of interest" description="Disordered" evidence="2">
    <location>
        <begin position="27"/>
        <end position="61"/>
    </location>
</feature>
<dbReference type="EMBL" id="DVHH01000251">
    <property type="protein sequence ID" value="HIR55986.1"/>
    <property type="molecule type" value="Genomic_DNA"/>
</dbReference>